<organism evidence="1">
    <name type="scientific">uncultured Caudovirales phage</name>
    <dbReference type="NCBI Taxonomy" id="2100421"/>
    <lineage>
        <taxon>Viruses</taxon>
        <taxon>Duplodnaviria</taxon>
        <taxon>Heunggongvirae</taxon>
        <taxon>Uroviricota</taxon>
        <taxon>Caudoviricetes</taxon>
        <taxon>Peduoviridae</taxon>
        <taxon>Maltschvirus</taxon>
        <taxon>Maltschvirus maltsch</taxon>
    </lineage>
</organism>
<sequence>MNWKELTIKYIKDLVKPRTIREVILKELKEAQLRKLEAESGVEYAVSVVQYNEKRIKRLEDRLLQHEETEQ</sequence>
<reference evidence="1" key="1">
    <citation type="submission" date="2020-04" db="EMBL/GenBank/DDBJ databases">
        <authorList>
            <person name="Chiriac C."/>
            <person name="Salcher M."/>
            <person name="Ghai R."/>
            <person name="Kavagutti S V."/>
        </authorList>
    </citation>
    <scope>NUCLEOTIDE SEQUENCE</scope>
</reference>
<gene>
    <name evidence="1" type="ORF">UFOVP588_17</name>
</gene>
<evidence type="ECO:0000313" key="1">
    <source>
        <dbReference type="EMBL" id="CAB4151480.1"/>
    </source>
</evidence>
<accession>A0A6J5N2F6</accession>
<dbReference type="EMBL" id="LR796561">
    <property type="protein sequence ID" value="CAB4151480.1"/>
    <property type="molecule type" value="Genomic_DNA"/>
</dbReference>
<protein>
    <submittedName>
        <fullName evidence="1">Uncharacterized protein</fullName>
    </submittedName>
</protein>
<name>A0A6J5N2F6_9CAUD</name>
<proteinExistence type="predicted"/>